<keyword evidence="1" id="KW-0378">Hydrolase</keyword>
<dbReference type="InterPro" id="IPR005754">
    <property type="entry name" value="Sortase"/>
</dbReference>
<dbReference type="NCBIfam" id="TIGR01076">
    <property type="entry name" value="sortase_fam"/>
    <property type="match status" value="1"/>
</dbReference>
<comment type="caution">
    <text evidence="4">The sequence shown here is derived from an EMBL/GenBank/DDBJ whole genome shotgun (WGS) entry which is preliminary data.</text>
</comment>
<reference evidence="4 5" key="1">
    <citation type="submission" date="2022-10" db="EMBL/GenBank/DDBJ databases">
        <title>Draft genome sequence of Streptomyces sp. YSPA8.</title>
        <authorList>
            <person name="Moriuchi R."/>
            <person name="Dohra H."/>
            <person name="Yamamura H."/>
            <person name="Kodani S."/>
        </authorList>
    </citation>
    <scope>NUCLEOTIDE SEQUENCE [LARGE SCALE GENOMIC DNA]</scope>
    <source>
        <strain evidence="4 5">YSPA8</strain>
    </source>
</reference>
<dbReference type="Proteomes" id="UP001291653">
    <property type="component" value="Unassembled WGS sequence"/>
</dbReference>
<evidence type="ECO:0000256" key="2">
    <source>
        <dbReference type="SAM" id="MobiDB-lite"/>
    </source>
</evidence>
<dbReference type="EMBL" id="BSBI01000013">
    <property type="protein sequence ID" value="GLF98076.1"/>
    <property type="molecule type" value="Genomic_DNA"/>
</dbReference>
<keyword evidence="3" id="KW-0812">Transmembrane</keyword>
<accession>A0ABQ5P760</accession>
<dbReference type="InterPro" id="IPR042000">
    <property type="entry name" value="Sortase_D_2"/>
</dbReference>
<feature type="compositionally biased region" description="Basic and acidic residues" evidence="2">
    <location>
        <begin position="1"/>
        <end position="11"/>
    </location>
</feature>
<keyword evidence="3" id="KW-1133">Transmembrane helix</keyword>
<gene>
    <name evidence="4" type="ORF">SYYSPA8_27285</name>
</gene>
<dbReference type="SUPFAM" id="SSF63817">
    <property type="entry name" value="Sortase"/>
    <property type="match status" value="1"/>
</dbReference>
<keyword evidence="5" id="KW-1185">Reference proteome</keyword>
<feature type="compositionally biased region" description="Low complexity" evidence="2">
    <location>
        <begin position="53"/>
        <end position="72"/>
    </location>
</feature>
<evidence type="ECO:0000256" key="3">
    <source>
        <dbReference type="SAM" id="Phobius"/>
    </source>
</evidence>
<dbReference type="Pfam" id="PF04203">
    <property type="entry name" value="Sortase"/>
    <property type="match status" value="1"/>
</dbReference>
<name>A0ABQ5P760_9ACTN</name>
<dbReference type="InterPro" id="IPR023365">
    <property type="entry name" value="Sortase_dom-sf"/>
</dbReference>
<feature type="transmembrane region" description="Helical" evidence="3">
    <location>
        <begin position="32"/>
        <end position="52"/>
    </location>
</feature>
<keyword evidence="3" id="KW-0472">Membrane</keyword>
<evidence type="ECO:0000313" key="4">
    <source>
        <dbReference type="EMBL" id="GLF98076.1"/>
    </source>
</evidence>
<sequence length="295" mass="29740">MTHTPDNHGTDEAPGVNTSAPRTTPRIRLRTLLAAGAVLTAAAVTATLAVGGDDATGTPPTRPAQPAATATTPGPPAAQPAATAEPSAPQETPSDPLALAAPTEGVPSEPDETGTAATTADRALSTWASSNPAAQGNHAVGGDTAPGPGGTVNEVLRIPALGSDWAQPIYDGVTDKQLRAGIGHFRDTEEPGAIGNYALAGHRSGVADPAFRGVDKIKPGSAISVTTANRITYTYTVTRVHTVEPHDVSVLAQVPGKPDATPTKAKLTIVTCWPANGSSKRVIVEADLTSSQGGT</sequence>
<proteinExistence type="predicted"/>
<organism evidence="4 5">
    <name type="scientific">Streptomyces yaizuensis</name>
    <dbReference type="NCBI Taxonomy" id="2989713"/>
    <lineage>
        <taxon>Bacteria</taxon>
        <taxon>Bacillati</taxon>
        <taxon>Actinomycetota</taxon>
        <taxon>Actinomycetes</taxon>
        <taxon>Kitasatosporales</taxon>
        <taxon>Streptomycetaceae</taxon>
        <taxon>Streptomyces</taxon>
    </lineage>
</organism>
<protein>
    <submittedName>
        <fullName evidence="4">Sortase</fullName>
    </submittedName>
</protein>
<feature type="region of interest" description="Disordered" evidence="2">
    <location>
        <begin position="53"/>
        <end position="117"/>
    </location>
</feature>
<dbReference type="RefSeq" id="WP_323450065.1">
    <property type="nucleotide sequence ID" value="NZ_BSBI01000013.1"/>
</dbReference>
<feature type="compositionally biased region" description="Low complexity" evidence="2">
    <location>
        <begin position="79"/>
        <end position="93"/>
    </location>
</feature>
<feature type="region of interest" description="Disordered" evidence="2">
    <location>
        <begin position="1"/>
        <end position="24"/>
    </location>
</feature>
<feature type="region of interest" description="Disordered" evidence="2">
    <location>
        <begin position="130"/>
        <end position="151"/>
    </location>
</feature>
<evidence type="ECO:0000313" key="5">
    <source>
        <dbReference type="Proteomes" id="UP001291653"/>
    </source>
</evidence>
<evidence type="ECO:0000256" key="1">
    <source>
        <dbReference type="ARBA" id="ARBA00022801"/>
    </source>
</evidence>
<dbReference type="Gene3D" id="2.40.260.10">
    <property type="entry name" value="Sortase"/>
    <property type="match status" value="1"/>
</dbReference>
<dbReference type="CDD" id="cd06166">
    <property type="entry name" value="Sortase_D_2"/>
    <property type="match status" value="1"/>
</dbReference>